<dbReference type="SMART" id="SM00342">
    <property type="entry name" value="HTH_ARAC"/>
    <property type="match status" value="1"/>
</dbReference>
<dbReference type="PANTHER" id="PTHR47894:SF4">
    <property type="entry name" value="HTH-TYPE TRANSCRIPTIONAL REGULATOR GADX"/>
    <property type="match status" value="1"/>
</dbReference>
<evidence type="ECO:0000313" key="5">
    <source>
        <dbReference type="EMBL" id="EER61656.1"/>
    </source>
</evidence>
<dbReference type="GO" id="GO:0003700">
    <property type="term" value="F:DNA-binding transcription factor activity"/>
    <property type="evidence" value="ECO:0007669"/>
    <property type="project" value="InterPro"/>
</dbReference>
<evidence type="ECO:0000256" key="3">
    <source>
        <dbReference type="ARBA" id="ARBA00023163"/>
    </source>
</evidence>
<dbReference type="EMBL" id="ACQT01000012">
    <property type="protein sequence ID" value="EER61656.1"/>
    <property type="molecule type" value="Genomic_DNA"/>
</dbReference>
<keyword evidence="1" id="KW-0805">Transcription regulation</keyword>
<proteinExistence type="predicted"/>
<dbReference type="PANTHER" id="PTHR47894">
    <property type="entry name" value="HTH-TYPE TRANSCRIPTIONAL REGULATOR GADX"/>
    <property type="match status" value="1"/>
</dbReference>
<dbReference type="Gene3D" id="1.10.10.60">
    <property type="entry name" value="Homeodomain-like"/>
    <property type="match status" value="1"/>
</dbReference>
<sequence length="266" mass="29846">MSYSLPMRVLETLHRKASVNLFQENVANVLASNVALDRKQRIMNAMEGAPPSLQSMEGPWRELACLDLSPTGLFFSQTRKYAGITEIWNAYSTYTDVLDPSVCQEQGIHPTKTISKVHFRLLEGYGTFFDHCLHQSRLNPYPPSVRHGFTLKDVARIFNAPMLLQDACDFFLAYPRSKVSDLYTALGLHPRTGERRFASEGISALAIKRACAISSASRYILWSDLTLAEIAAKCGYTDGAHLHHEFRRSTGGIPPAAYRRAVRVQH</sequence>
<dbReference type="GO" id="GO:0000976">
    <property type="term" value="F:transcription cis-regulatory region binding"/>
    <property type="evidence" value="ECO:0007669"/>
    <property type="project" value="TreeGrafter"/>
</dbReference>
<organism evidence="5 6">
    <name type="scientific">Acidovorax delafieldii 2AN</name>
    <dbReference type="NCBI Taxonomy" id="573060"/>
    <lineage>
        <taxon>Bacteria</taxon>
        <taxon>Pseudomonadati</taxon>
        <taxon>Pseudomonadota</taxon>
        <taxon>Betaproteobacteria</taxon>
        <taxon>Burkholderiales</taxon>
        <taxon>Comamonadaceae</taxon>
        <taxon>Acidovorax</taxon>
    </lineage>
</organism>
<dbReference type="Proteomes" id="UP000003856">
    <property type="component" value="Unassembled WGS sequence"/>
</dbReference>
<protein>
    <submittedName>
        <fullName evidence="5">Transcriptional regulator, AraC family</fullName>
    </submittedName>
</protein>
<dbReference type="GO" id="GO:0005829">
    <property type="term" value="C:cytosol"/>
    <property type="evidence" value="ECO:0007669"/>
    <property type="project" value="TreeGrafter"/>
</dbReference>
<keyword evidence="3" id="KW-0804">Transcription</keyword>
<keyword evidence="6" id="KW-1185">Reference proteome</keyword>
<accession>C5T1I8</accession>
<dbReference type="PROSITE" id="PS01124">
    <property type="entry name" value="HTH_ARAC_FAMILY_2"/>
    <property type="match status" value="1"/>
</dbReference>
<feature type="domain" description="HTH araC/xylS-type" evidence="4">
    <location>
        <begin position="213"/>
        <end position="260"/>
    </location>
</feature>
<keyword evidence="2" id="KW-0238">DNA-binding</keyword>
<dbReference type="Pfam" id="PF12833">
    <property type="entry name" value="HTH_18"/>
    <property type="match status" value="1"/>
</dbReference>
<dbReference type="AlphaFoldDB" id="C5T1I8"/>
<evidence type="ECO:0000256" key="1">
    <source>
        <dbReference type="ARBA" id="ARBA00023015"/>
    </source>
</evidence>
<dbReference type="PATRIC" id="fig|573060.9.peg.4423"/>
<name>C5T1I8_ACIDE</name>
<dbReference type="InterPro" id="IPR018060">
    <property type="entry name" value="HTH_AraC"/>
</dbReference>
<evidence type="ECO:0000259" key="4">
    <source>
        <dbReference type="PROSITE" id="PS01124"/>
    </source>
</evidence>
<reference evidence="5 6" key="1">
    <citation type="submission" date="2009-05" db="EMBL/GenBank/DDBJ databases">
        <title>The draft genome of Acidovorax delafieldii 2AN.</title>
        <authorList>
            <consortium name="US DOE Joint Genome Institute (JGI-PGF)"/>
            <person name="Lucas S."/>
            <person name="Copeland A."/>
            <person name="Lapidus A."/>
            <person name="Glavina del Rio T."/>
            <person name="Tice H."/>
            <person name="Bruce D."/>
            <person name="Goodwin L."/>
            <person name="Pitluck S."/>
            <person name="Larimer F."/>
            <person name="Land M.L."/>
            <person name="Hauser L."/>
            <person name="Shelobolina E.S."/>
            <person name="Picardal F."/>
            <person name="Roden E."/>
            <person name="Emerson D."/>
        </authorList>
    </citation>
    <scope>NUCLEOTIDE SEQUENCE [LARGE SCALE GENOMIC DNA]</scope>
    <source>
        <strain evidence="5 6">2AN</strain>
    </source>
</reference>
<evidence type="ECO:0000313" key="6">
    <source>
        <dbReference type="Proteomes" id="UP000003856"/>
    </source>
</evidence>
<gene>
    <name evidence="5" type="ORF">AcdelDRAFT_0768</name>
</gene>
<dbReference type="SUPFAM" id="SSF46689">
    <property type="entry name" value="Homeodomain-like"/>
    <property type="match status" value="1"/>
</dbReference>
<dbReference type="InterPro" id="IPR009057">
    <property type="entry name" value="Homeodomain-like_sf"/>
</dbReference>
<comment type="caution">
    <text evidence="5">The sequence shown here is derived from an EMBL/GenBank/DDBJ whole genome shotgun (WGS) entry which is preliminary data.</text>
</comment>
<evidence type="ECO:0000256" key="2">
    <source>
        <dbReference type="ARBA" id="ARBA00023125"/>
    </source>
</evidence>